<protein>
    <recommendedName>
        <fullName evidence="2">Organic solvent tolerance-like N-terminal domain-containing protein</fullName>
    </recommendedName>
</protein>
<evidence type="ECO:0008006" key="2">
    <source>
        <dbReference type="Google" id="ProtNLM"/>
    </source>
</evidence>
<dbReference type="AlphaFoldDB" id="A0A382XM61"/>
<feature type="non-terminal residue" evidence="1">
    <location>
        <position position="203"/>
    </location>
</feature>
<dbReference type="EMBL" id="UINC01168927">
    <property type="protein sequence ID" value="SVD72216.1"/>
    <property type="molecule type" value="Genomic_DNA"/>
</dbReference>
<accession>A0A382XM61</accession>
<name>A0A382XM61_9ZZZZ</name>
<sequence length="203" mass="23393">MTFLNAEEKWKYSADVMEADKINNIKVQRLNKNVRFVKKNKILLTDSAVQYLKDDVIYLNGNTMMINNMDTLTCDSMIYWSEIDSIYAIGNIRFVHGSKRGILGQEMEILYADTLLDKIRVMKNSFAYNNLNIRINKGGPYLFFRDEMTSKEMVAYFEGEYISRFELINMASTSYHVIDDSLLAGNNVVSGDTILINFHEGSI</sequence>
<gene>
    <name evidence="1" type="ORF">METZ01_LOCUS425070</name>
</gene>
<organism evidence="1">
    <name type="scientific">marine metagenome</name>
    <dbReference type="NCBI Taxonomy" id="408172"/>
    <lineage>
        <taxon>unclassified sequences</taxon>
        <taxon>metagenomes</taxon>
        <taxon>ecological metagenomes</taxon>
    </lineage>
</organism>
<proteinExistence type="predicted"/>
<evidence type="ECO:0000313" key="1">
    <source>
        <dbReference type="EMBL" id="SVD72216.1"/>
    </source>
</evidence>
<reference evidence="1" key="1">
    <citation type="submission" date="2018-05" db="EMBL/GenBank/DDBJ databases">
        <authorList>
            <person name="Lanie J.A."/>
            <person name="Ng W.-L."/>
            <person name="Kazmierczak K.M."/>
            <person name="Andrzejewski T.M."/>
            <person name="Davidsen T.M."/>
            <person name="Wayne K.J."/>
            <person name="Tettelin H."/>
            <person name="Glass J.I."/>
            <person name="Rusch D."/>
            <person name="Podicherti R."/>
            <person name="Tsui H.-C.T."/>
            <person name="Winkler M.E."/>
        </authorList>
    </citation>
    <scope>NUCLEOTIDE SEQUENCE</scope>
</reference>